<feature type="coiled-coil region" evidence="1">
    <location>
        <begin position="180"/>
        <end position="225"/>
    </location>
</feature>
<dbReference type="Pfam" id="PF03004">
    <property type="entry name" value="Transposase_24"/>
    <property type="match status" value="1"/>
</dbReference>
<dbReference type="Proteomes" id="UP000215914">
    <property type="component" value="Unassembled WGS sequence"/>
</dbReference>
<keyword evidence="1" id="KW-0175">Coiled coil</keyword>
<name>A0A9K3N199_HELAN</name>
<reference evidence="2" key="2">
    <citation type="submission" date="2020-06" db="EMBL/GenBank/DDBJ databases">
        <title>Helianthus annuus Genome sequencing and assembly Release 2.</title>
        <authorList>
            <person name="Gouzy J."/>
            <person name="Langlade N."/>
            <person name="Munos S."/>
        </authorList>
    </citation>
    <scope>NUCLEOTIDE SEQUENCE</scope>
    <source>
        <tissue evidence="2">Leaves</tissue>
    </source>
</reference>
<keyword evidence="3" id="KW-1185">Reference proteome</keyword>
<organism evidence="2 3">
    <name type="scientific">Helianthus annuus</name>
    <name type="common">Common sunflower</name>
    <dbReference type="NCBI Taxonomy" id="4232"/>
    <lineage>
        <taxon>Eukaryota</taxon>
        <taxon>Viridiplantae</taxon>
        <taxon>Streptophyta</taxon>
        <taxon>Embryophyta</taxon>
        <taxon>Tracheophyta</taxon>
        <taxon>Spermatophyta</taxon>
        <taxon>Magnoliopsida</taxon>
        <taxon>eudicotyledons</taxon>
        <taxon>Gunneridae</taxon>
        <taxon>Pentapetalae</taxon>
        <taxon>asterids</taxon>
        <taxon>campanulids</taxon>
        <taxon>Asterales</taxon>
        <taxon>Asteraceae</taxon>
        <taxon>Asteroideae</taxon>
        <taxon>Heliantheae alliance</taxon>
        <taxon>Heliantheae</taxon>
        <taxon>Helianthus</taxon>
    </lineage>
</organism>
<gene>
    <name evidence="2" type="ORF">HanXRQr2_Chr11g0501021</name>
</gene>
<dbReference type="AlphaFoldDB" id="A0A9K3N199"/>
<dbReference type="Gramene" id="mRNA:HanXRQr2_Chr11g0501021">
    <property type="protein sequence ID" value="mRNA:HanXRQr2_Chr11g0501021"/>
    <property type="gene ID" value="HanXRQr2_Chr11g0501021"/>
</dbReference>
<evidence type="ECO:0000256" key="1">
    <source>
        <dbReference type="SAM" id="Coils"/>
    </source>
</evidence>
<dbReference type="EMBL" id="MNCJ02000326">
    <property type="protein sequence ID" value="KAF5782843.1"/>
    <property type="molecule type" value="Genomic_DNA"/>
</dbReference>
<evidence type="ECO:0000313" key="3">
    <source>
        <dbReference type="Proteomes" id="UP000215914"/>
    </source>
</evidence>
<evidence type="ECO:0000313" key="2">
    <source>
        <dbReference type="EMBL" id="KAF5782843.1"/>
    </source>
</evidence>
<accession>A0A9K3N199</accession>
<reference evidence="2" key="1">
    <citation type="journal article" date="2017" name="Nature">
        <title>The sunflower genome provides insights into oil metabolism, flowering and Asterid evolution.</title>
        <authorList>
            <person name="Badouin H."/>
            <person name="Gouzy J."/>
            <person name="Grassa C.J."/>
            <person name="Murat F."/>
            <person name="Staton S.E."/>
            <person name="Cottret L."/>
            <person name="Lelandais-Briere C."/>
            <person name="Owens G.L."/>
            <person name="Carrere S."/>
            <person name="Mayjonade B."/>
            <person name="Legrand L."/>
            <person name="Gill N."/>
            <person name="Kane N.C."/>
            <person name="Bowers J.E."/>
            <person name="Hubner S."/>
            <person name="Bellec A."/>
            <person name="Berard A."/>
            <person name="Berges H."/>
            <person name="Blanchet N."/>
            <person name="Boniface M.C."/>
            <person name="Brunel D."/>
            <person name="Catrice O."/>
            <person name="Chaidir N."/>
            <person name="Claudel C."/>
            <person name="Donnadieu C."/>
            <person name="Faraut T."/>
            <person name="Fievet G."/>
            <person name="Helmstetter N."/>
            <person name="King M."/>
            <person name="Knapp S.J."/>
            <person name="Lai Z."/>
            <person name="Le Paslier M.C."/>
            <person name="Lippi Y."/>
            <person name="Lorenzon L."/>
            <person name="Mandel J.R."/>
            <person name="Marage G."/>
            <person name="Marchand G."/>
            <person name="Marquand E."/>
            <person name="Bret-Mestries E."/>
            <person name="Morien E."/>
            <person name="Nambeesan S."/>
            <person name="Nguyen T."/>
            <person name="Pegot-Espagnet P."/>
            <person name="Pouilly N."/>
            <person name="Raftis F."/>
            <person name="Sallet E."/>
            <person name="Schiex T."/>
            <person name="Thomas J."/>
            <person name="Vandecasteele C."/>
            <person name="Vares D."/>
            <person name="Vear F."/>
            <person name="Vautrin S."/>
            <person name="Crespi M."/>
            <person name="Mangin B."/>
            <person name="Burke J.M."/>
            <person name="Salse J."/>
            <person name="Munos S."/>
            <person name="Vincourt P."/>
            <person name="Rieseberg L.H."/>
            <person name="Langlade N.B."/>
        </authorList>
    </citation>
    <scope>NUCLEOTIDE SEQUENCE</scope>
    <source>
        <tissue evidence="2">Leaves</tissue>
    </source>
</reference>
<protein>
    <submittedName>
        <fullName evidence="2">Transposase, Ptta/En/Spm, plant</fullName>
    </submittedName>
</protein>
<comment type="caution">
    <text evidence="2">The sequence shown here is derived from an EMBL/GenBank/DDBJ whole genome shotgun (WGS) entry which is preliminary data.</text>
</comment>
<dbReference type="InterPro" id="IPR004252">
    <property type="entry name" value="Probable_transposase_24"/>
</dbReference>
<sequence>MTDLIDFKPAWIRSEIWKQMLDHWNTPKWKAKSLRNKEIRGRATGGKHTLGSQSYASMKRKAAKILGRELSVHEAWKQSRCRKGSRPLDKDLSCSSSLLLDVDSEGNTQEENIVWVDDRAEETWVKYDGFLVEKYGKERIKHPKFDEDLWSRAAGMNKGKVYGLGNVSDPCVHNREDPEIEKLNLVIKELVKTNDEEKERLDGIIATLLAEKEKDKADKDALLERMSQIEAMLTATVRK</sequence>
<proteinExistence type="predicted"/>